<keyword evidence="2 6" id="KW-0813">Transport</keyword>
<keyword evidence="5 6" id="KW-0472">Membrane</keyword>
<evidence type="ECO:0000256" key="1">
    <source>
        <dbReference type="ARBA" id="ARBA00004651"/>
    </source>
</evidence>
<dbReference type="InterPro" id="IPR035906">
    <property type="entry name" value="MetI-like_sf"/>
</dbReference>
<evidence type="ECO:0000259" key="7">
    <source>
        <dbReference type="PROSITE" id="PS50928"/>
    </source>
</evidence>
<feature type="transmembrane region" description="Helical" evidence="6">
    <location>
        <begin position="112"/>
        <end position="136"/>
    </location>
</feature>
<comment type="caution">
    <text evidence="8">The sequence shown here is derived from an EMBL/GenBank/DDBJ whole genome shotgun (WGS) entry which is preliminary data.</text>
</comment>
<dbReference type="EMBL" id="QJJK01000011">
    <property type="protein sequence ID" value="PXW54578.1"/>
    <property type="molecule type" value="Genomic_DNA"/>
</dbReference>
<evidence type="ECO:0000256" key="2">
    <source>
        <dbReference type="ARBA" id="ARBA00022448"/>
    </source>
</evidence>
<organism evidence="8 9">
    <name type="scientific">Chelatococcus asaccharovorans</name>
    <dbReference type="NCBI Taxonomy" id="28210"/>
    <lineage>
        <taxon>Bacteria</taxon>
        <taxon>Pseudomonadati</taxon>
        <taxon>Pseudomonadota</taxon>
        <taxon>Alphaproteobacteria</taxon>
        <taxon>Hyphomicrobiales</taxon>
        <taxon>Chelatococcaceae</taxon>
        <taxon>Chelatococcus</taxon>
    </lineage>
</organism>
<dbReference type="Pfam" id="PF00528">
    <property type="entry name" value="BPD_transp_1"/>
    <property type="match status" value="1"/>
</dbReference>
<dbReference type="GO" id="GO:0005886">
    <property type="term" value="C:plasma membrane"/>
    <property type="evidence" value="ECO:0007669"/>
    <property type="project" value="UniProtKB-SubCell"/>
</dbReference>
<feature type="domain" description="ABC transmembrane type-1" evidence="7">
    <location>
        <begin position="106"/>
        <end position="289"/>
    </location>
</feature>
<dbReference type="PANTHER" id="PTHR30043:SF9">
    <property type="entry name" value="PHOSPHONATES TRANSPORT SYSTEM PERMEASE PROTEIN"/>
    <property type="match status" value="1"/>
</dbReference>
<reference evidence="8 9" key="1">
    <citation type="submission" date="2018-05" db="EMBL/GenBank/DDBJ databases">
        <title>Genomic Encyclopedia of Type Strains, Phase IV (KMG-IV): sequencing the most valuable type-strain genomes for metagenomic binning, comparative biology and taxonomic classification.</title>
        <authorList>
            <person name="Goeker M."/>
        </authorList>
    </citation>
    <scope>NUCLEOTIDE SEQUENCE [LARGE SCALE GENOMIC DNA]</scope>
    <source>
        <strain evidence="8 9">DSM 6462</strain>
    </source>
</reference>
<dbReference type="OrthoDB" id="7820570at2"/>
<keyword evidence="3 6" id="KW-0812">Transmembrane</keyword>
<accession>A0A2V3TYD5</accession>
<comment type="similarity">
    <text evidence="6">Belongs to the binding-protein-dependent transport system permease family.</text>
</comment>
<dbReference type="InterPro" id="IPR005769">
    <property type="entry name" value="PhnE/PtxC"/>
</dbReference>
<dbReference type="Proteomes" id="UP000248021">
    <property type="component" value="Unassembled WGS sequence"/>
</dbReference>
<keyword evidence="4 6" id="KW-1133">Transmembrane helix</keyword>
<evidence type="ECO:0000256" key="5">
    <source>
        <dbReference type="ARBA" id="ARBA00023136"/>
    </source>
</evidence>
<evidence type="ECO:0000256" key="6">
    <source>
        <dbReference type="RuleBase" id="RU363032"/>
    </source>
</evidence>
<comment type="subcellular location">
    <subcellularLocation>
        <location evidence="1 6">Cell membrane</location>
        <topology evidence="1 6">Multi-pass membrane protein</topology>
    </subcellularLocation>
</comment>
<gene>
    <name evidence="8" type="ORF">C7450_111109</name>
</gene>
<evidence type="ECO:0000256" key="3">
    <source>
        <dbReference type="ARBA" id="ARBA00022692"/>
    </source>
</evidence>
<proteinExistence type="inferred from homology"/>
<name>A0A2V3TYD5_9HYPH</name>
<dbReference type="NCBIfam" id="TIGR01097">
    <property type="entry name" value="PhnE"/>
    <property type="match status" value="1"/>
</dbReference>
<dbReference type="SUPFAM" id="SSF161098">
    <property type="entry name" value="MetI-like"/>
    <property type="match status" value="1"/>
</dbReference>
<dbReference type="PROSITE" id="PS50928">
    <property type="entry name" value="ABC_TM1"/>
    <property type="match status" value="1"/>
</dbReference>
<evidence type="ECO:0000256" key="4">
    <source>
        <dbReference type="ARBA" id="ARBA00022989"/>
    </source>
</evidence>
<feature type="transmembrane region" description="Helical" evidence="6">
    <location>
        <begin position="47"/>
        <end position="72"/>
    </location>
</feature>
<keyword evidence="9" id="KW-1185">Reference proteome</keyword>
<feature type="transmembrane region" description="Helical" evidence="6">
    <location>
        <begin position="215"/>
        <end position="236"/>
    </location>
</feature>
<evidence type="ECO:0000313" key="8">
    <source>
        <dbReference type="EMBL" id="PXW54578.1"/>
    </source>
</evidence>
<evidence type="ECO:0000313" key="9">
    <source>
        <dbReference type="Proteomes" id="UP000248021"/>
    </source>
</evidence>
<dbReference type="GO" id="GO:0015416">
    <property type="term" value="F:ABC-type phosphonate transporter activity"/>
    <property type="evidence" value="ECO:0007669"/>
    <property type="project" value="InterPro"/>
</dbReference>
<sequence length="304" mass="32276">MNAPSSSSLAGHTASGVNRLREDALRELPHLRTRYADAFRPVTRNGILGVMLAVGLLALFITGFAELGFSFAKMIAGLDQLGKFVILMWPPTPGTMSRFLLFVHALGETVAIAALGTVLAAILALPFGFLAAKNVVANRIVHFLSRRLLDTVRGVDTLIWALLWVNVVGLGPFAGVLAIMCSDTGALGKLFSEAIETANRRPVEGVLSAGGGRLAAVRFGILPQVLPVFASQLLYYFESNTRSATIIGIVGAGGIGLHLSEQIRTLEWQHVAFLVILILATVAVIDALSTRLRSAIIGSRPAAT</sequence>
<dbReference type="InterPro" id="IPR000515">
    <property type="entry name" value="MetI-like"/>
</dbReference>
<dbReference type="Gene3D" id="1.10.3720.10">
    <property type="entry name" value="MetI-like"/>
    <property type="match status" value="1"/>
</dbReference>
<feature type="transmembrane region" description="Helical" evidence="6">
    <location>
        <begin position="243"/>
        <end position="259"/>
    </location>
</feature>
<dbReference type="PANTHER" id="PTHR30043">
    <property type="entry name" value="PHOSPHONATES TRANSPORT SYSTEM PERMEASE PROTEIN"/>
    <property type="match status" value="1"/>
</dbReference>
<feature type="transmembrane region" description="Helical" evidence="6">
    <location>
        <begin position="157"/>
        <end position="180"/>
    </location>
</feature>
<protein>
    <submittedName>
        <fullName evidence="8">Phosphonate transport system permease protein</fullName>
    </submittedName>
</protein>
<dbReference type="RefSeq" id="WP_110377046.1">
    <property type="nucleotide sequence ID" value="NZ_JAHBRY010000001.1"/>
</dbReference>
<feature type="transmembrane region" description="Helical" evidence="6">
    <location>
        <begin position="271"/>
        <end position="290"/>
    </location>
</feature>
<dbReference type="AlphaFoldDB" id="A0A2V3TYD5"/>